<comment type="caution">
    <text evidence="2">The sequence shown here is derived from an EMBL/GenBank/DDBJ whole genome shotgun (WGS) entry which is preliminary data.</text>
</comment>
<accession>A0A9W6Y9L5</accession>
<keyword evidence="3" id="KW-1185">Reference proteome</keyword>
<name>A0A9W6Y9L5_9STRA</name>
<organism evidence="2 3">
    <name type="scientific">Phytophthora fragariaefolia</name>
    <dbReference type="NCBI Taxonomy" id="1490495"/>
    <lineage>
        <taxon>Eukaryota</taxon>
        <taxon>Sar</taxon>
        <taxon>Stramenopiles</taxon>
        <taxon>Oomycota</taxon>
        <taxon>Peronosporomycetes</taxon>
        <taxon>Peronosporales</taxon>
        <taxon>Peronosporaceae</taxon>
        <taxon>Phytophthora</taxon>
    </lineage>
</organism>
<reference evidence="2" key="1">
    <citation type="submission" date="2023-04" db="EMBL/GenBank/DDBJ databases">
        <title>Phytophthora fragariaefolia NBRC 109709.</title>
        <authorList>
            <person name="Ichikawa N."/>
            <person name="Sato H."/>
            <person name="Tonouchi N."/>
        </authorList>
    </citation>
    <scope>NUCLEOTIDE SEQUENCE</scope>
    <source>
        <strain evidence="2">NBRC 109709</strain>
    </source>
</reference>
<dbReference type="OrthoDB" id="92762at2759"/>
<dbReference type="Proteomes" id="UP001165121">
    <property type="component" value="Unassembled WGS sequence"/>
</dbReference>
<dbReference type="EMBL" id="BSXT01004373">
    <property type="protein sequence ID" value="GMF57591.1"/>
    <property type="molecule type" value="Genomic_DNA"/>
</dbReference>
<keyword evidence="1" id="KW-0175">Coiled coil</keyword>
<sequence>MATGVDDIVTLDDALAFTTLREGEIEGETSGIFEHDIRDSFLLESFGVNLDAAAKEQATASLAKSPDSLLLLLTMKKTRSRSTKNHSTDYQRRKKAEVEKLRMEAEQLEASLARLRSSSKLCFSLPSTSNDGQEAVWRHDALKEYQGRHQSELTNWRLKKIVKKQRKIVNTFKKILNKRTMHKGLDFTWKLESPCYQDLSLLLGQSTILMGQLEQEIESVYQGANQQYRPLTSYVPHERSQTVYNEKSMSNAMEFVTSTCLDWPMKATFEHVWGFLDSSLFIVCPAASISRFWNDCQYNRIFVAIAPRTTVLAYAMSSDRMMKFAVVFSKYNFRNDLSTVMLGPPWEGVRSSKASVLK</sequence>
<evidence type="ECO:0000313" key="2">
    <source>
        <dbReference type="EMBL" id="GMF57591.1"/>
    </source>
</evidence>
<proteinExistence type="predicted"/>
<feature type="coiled-coil region" evidence="1">
    <location>
        <begin position="91"/>
        <end position="118"/>
    </location>
</feature>
<evidence type="ECO:0000313" key="3">
    <source>
        <dbReference type="Proteomes" id="UP001165121"/>
    </source>
</evidence>
<evidence type="ECO:0000256" key="1">
    <source>
        <dbReference type="SAM" id="Coils"/>
    </source>
</evidence>
<gene>
    <name evidence="2" type="ORF">Pfra01_002460500</name>
</gene>
<dbReference type="AlphaFoldDB" id="A0A9W6Y9L5"/>
<protein>
    <submittedName>
        <fullName evidence="2">Unnamed protein product</fullName>
    </submittedName>
</protein>